<dbReference type="Gene3D" id="1.10.8.60">
    <property type="match status" value="1"/>
</dbReference>
<evidence type="ECO:0000313" key="2">
    <source>
        <dbReference type="EMBL" id="SVE26048.1"/>
    </source>
</evidence>
<dbReference type="InterPro" id="IPR015085">
    <property type="entry name" value="Phage_T4_Gp59_N"/>
</dbReference>
<dbReference type="Gene3D" id="1.10.220.50">
    <property type="entry name" value="Bacteriophage T4, Gp59, helicase assembly protein, C-terminal domain"/>
    <property type="match status" value="1"/>
</dbReference>
<gene>
    <name evidence="2" type="ORF">METZ01_LOCUS478902</name>
</gene>
<organism evidence="2">
    <name type="scientific">marine metagenome</name>
    <dbReference type="NCBI Taxonomy" id="408172"/>
    <lineage>
        <taxon>unclassified sequences</taxon>
        <taxon>metagenomes</taxon>
        <taxon>ecological metagenomes</taxon>
    </lineage>
</organism>
<sequence>MDPFETYTNYLALKLHFEQDRYDYFRYNGKTNASIEAFHRRKDRFKFSRLSNKLTDPEITEYFVANMVRGKKWIGDFTKKNWTEHKKVNQTIQYFFENDCEKLLTKVENFDILFNSDDGTHPKIIKEYLGKKITLETLIIFEKLLKFRERYDRDIKEAFIWPNVSRLIQKYEPFVKIDRPAFRQLALDKISEIHNERDN</sequence>
<evidence type="ECO:0000259" key="1">
    <source>
        <dbReference type="Pfam" id="PF08993"/>
    </source>
</evidence>
<dbReference type="InterPro" id="IPR008944">
    <property type="entry name" value="Phage_T4_Gp59"/>
</dbReference>
<protein>
    <recommendedName>
        <fullName evidence="1">Bacteriophage T4 Gp59 helicase assembly protein N-terminal domain-containing protein</fullName>
    </recommendedName>
</protein>
<dbReference type="Pfam" id="PF08993">
    <property type="entry name" value="T4_Gp59_N"/>
    <property type="match status" value="1"/>
</dbReference>
<dbReference type="HAMAP" id="MF_04156">
    <property type="entry name" value="HELIC_LOADER_T4"/>
    <property type="match status" value="1"/>
</dbReference>
<feature type="domain" description="Bacteriophage T4 Gp59 helicase assembly protein N-terminal" evidence="1">
    <location>
        <begin position="5"/>
        <end position="78"/>
    </location>
</feature>
<reference evidence="2" key="1">
    <citation type="submission" date="2018-05" db="EMBL/GenBank/DDBJ databases">
        <authorList>
            <person name="Lanie J.A."/>
            <person name="Ng W.-L."/>
            <person name="Kazmierczak K.M."/>
            <person name="Andrzejewski T.M."/>
            <person name="Davidsen T.M."/>
            <person name="Wayne K.J."/>
            <person name="Tettelin H."/>
            <person name="Glass J.I."/>
            <person name="Rusch D."/>
            <person name="Podicherti R."/>
            <person name="Tsui H.-C.T."/>
            <person name="Winkler M.E."/>
        </authorList>
    </citation>
    <scope>NUCLEOTIDE SEQUENCE</scope>
</reference>
<dbReference type="SUPFAM" id="SSF48493">
    <property type="entry name" value="gene 59 helicase assembly protein"/>
    <property type="match status" value="1"/>
</dbReference>
<proteinExistence type="inferred from homology"/>
<name>A0A383C340_9ZZZZ</name>
<dbReference type="InterPro" id="IPR023197">
    <property type="entry name" value="Phage_T4_Gp59_dom_sf"/>
</dbReference>
<dbReference type="EMBL" id="UINC01205049">
    <property type="protein sequence ID" value="SVE26048.1"/>
    <property type="molecule type" value="Genomic_DNA"/>
</dbReference>
<dbReference type="AlphaFoldDB" id="A0A383C340"/>
<accession>A0A383C340</accession>
<dbReference type="InterPro" id="IPR037082">
    <property type="entry name" value="Phage_T4_Gp59_C_sf"/>
</dbReference>